<keyword evidence="2" id="KW-1185">Reference proteome</keyword>
<proteinExistence type="predicted"/>
<name>A0A1C0U4I7_9GAMM</name>
<reference evidence="1 2" key="1">
    <citation type="submission" date="2015-12" db="EMBL/GenBank/DDBJ databases">
        <title>Genome comparisons provide insights into the role of secondary metabolites in the pathogenic phase of the Photorhabdus life cycle.</title>
        <authorList>
            <person name="Tobias N.J."/>
            <person name="Mishra B."/>
            <person name="Gupta D.K."/>
            <person name="Thines M."/>
            <person name="Stinear T.P."/>
            <person name="Bode H.B."/>
        </authorList>
    </citation>
    <scope>NUCLEOTIDE SEQUENCE [LARGE SCALE GENOMIC DNA]</scope>
    <source>
        <strain evidence="1 2">PB68.1</strain>
    </source>
</reference>
<protein>
    <submittedName>
        <fullName evidence="1">Enterobactin synthase subunit E</fullName>
    </submittedName>
</protein>
<dbReference type="STRING" id="286156.Ppb6_02149"/>
<evidence type="ECO:0000313" key="2">
    <source>
        <dbReference type="Proteomes" id="UP000093476"/>
    </source>
</evidence>
<evidence type="ECO:0000313" key="1">
    <source>
        <dbReference type="EMBL" id="OCQ52805.1"/>
    </source>
</evidence>
<accession>A0A1C0U4I7</accession>
<gene>
    <name evidence="1" type="ORF">Ppb6_02149</name>
</gene>
<organism evidence="1 2">
    <name type="scientific">Photorhabdus australis subsp. thailandensis</name>
    <dbReference type="NCBI Taxonomy" id="2805096"/>
    <lineage>
        <taxon>Bacteria</taxon>
        <taxon>Pseudomonadati</taxon>
        <taxon>Pseudomonadota</taxon>
        <taxon>Gammaproteobacteria</taxon>
        <taxon>Enterobacterales</taxon>
        <taxon>Morganellaceae</taxon>
        <taxon>Photorhabdus</taxon>
    </lineage>
</organism>
<dbReference type="AlphaFoldDB" id="A0A1C0U4I7"/>
<dbReference type="Proteomes" id="UP000093476">
    <property type="component" value="Unassembled WGS sequence"/>
</dbReference>
<comment type="caution">
    <text evidence="1">The sequence shown here is derived from an EMBL/GenBank/DDBJ whole genome shotgun (WGS) entry which is preliminary data.</text>
</comment>
<sequence>MFDIAEFHITFFALLKMGAVPINALFSRNTSFWNILKLLMLYEYIKLDINDPERVEIVCSQQLLLSGKVAIMVHRLICGYSYAAPYVENI</sequence>
<dbReference type="EMBL" id="LOMY01000074">
    <property type="protein sequence ID" value="OCQ52805.1"/>
    <property type="molecule type" value="Genomic_DNA"/>
</dbReference>
<dbReference type="RefSeq" id="WP_065823208.1">
    <property type="nucleotide sequence ID" value="NZ_CAWMQZ010000074.1"/>
</dbReference>